<dbReference type="KEGG" id="tmb:Thimo_0640"/>
<evidence type="ECO:0000313" key="1">
    <source>
        <dbReference type="EMBL" id="AGA89480.1"/>
    </source>
</evidence>
<protein>
    <recommendedName>
        <fullName evidence="3">Lipoprotein</fullName>
    </recommendedName>
</protein>
<evidence type="ECO:0008006" key="3">
    <source>
        <dbReference type="Google" id="ProtNLM"/>
    </source>
</evidence>
<gene>
    <name evidence="1" type="ORF">Thimo_0640</name>
</gene>
<dbReference type="OrthoDB" id="9954034at2"/>
<dbReference type="AlphaFoldDB" id="L0GVV6"/>
<dbReference type="PROSITE" id="PS51257">
    <property type="entry name" value="PROKAR_LIPOPROTEIN"/>
    <property type="match status" value="1"/>
</dbReference>
<reference evidence="1 2" key="1">
    <citation type="submission" date="2011-09" db="EMBL/GenBank/DDBJ databases">
        <title>Complete sequence of chromosome of Thioflavicoccus mobilis 8321.</title>
        <authorList>
            <consortium name="US DOE Joint Genome Institute"/>
            <person name="Lucas S."/>
            <person name="Han J."/>
            <person name="Lapidus A."/>
            <person name="Cheng J.-F."/>
            <person name="Goodwin L."/>
            <person name="Pitluck S."/>
            <person name="Peters L."/>
            <person name="Ovchinnikova G."/>
            <person name="Lu M."/>
            <person name="Detter J.C."/>
            <person name="Han C."/>
            <person name="Tapia R."/>
            <person name="Land M."/>
            <person name="Hauser L."/>
            <person name="Kyrpides N."/>
            <person name="Ivanova N."/>
            <person name="Pagani I."/>
            <person name="Vogl K."/>
            <person name="Liu Z."/>
            <person name="Imhoff J."/>
            <person name="Thiel V."/>
            <person name="Frigaard N.-U."/>
            <person name="Bryant D."/>
            <person name="Woyke T."/>
        </authorList>
    </citation>
    <scope>NUCLEOTIDE SEQUENCE [LARGE SCALE GENOMIC DNA]</scope>
    <source>
        <strain evidence="1 2">8321</strain>
    </source>
</reference>
<dbReference type="eggNOG" id="ENOG5033AN2">
    <property type="taxonomic scope" value="Bacteria"/>
</dbReference>
<name>L0GVV6_9GAMM</name>
<dbReference type="RefSeq" id="WP_015279627.1">
    <property type="nucleotide sequence ID" value="NC_019940.1"/>
</dbReference>
<proteinExistence type="predicted"/>
<accession>L0GVV6</accession>
<keyword evidence="2" id="KW-1185">Reference proteome</keyword>
<evidence type="ECO:0000313" key="2">
    <source>
        <dbReference type="Proteomes" id="UP000010816"/>
    </source>
</evidence>
<dbReference type="EMBL" id="CP003051">
    <property type="protein sequence ID" value="AGA89480.1"/>
    <property type="molecule type" value="Genomic_DNA"/>
</dbReference>
<sequence>MNKRTIVALALTPLVALGCTKADTDAMLTGLGNAGLTPAEAECYSGVLAEHLKAKYYNEVAANLLEGEGLSQALNRGRRKYGEEFSEQHSNARNDLAACLR</sequence>
<dbReference type="HOGENOM" id="CLU_2290393_0_0_6"/>
<organism evidence="1 2">
    <name type="scientific">Thioflavicoccus mobilis 8321</name>
    <dbReference type="NCBI Taxonomy" id="765912"/>
    <lineage>
        <taxon>Bacteria</taxon>
        <taxon>Pseudomonadati</taxon>
        <taxon>Pseudomonadota</taxon>
        <taxon>Gammaproteobacteria</taxon>
        <taxon>Chromatiales</taxon>
        <taxon>Chromatiaceae</taxon>
        <taxon>Thioflavicoccus</taxon>
    </lineage>
</organism>
<dbReference type="Proteomes" id="UP000010816">
    <property type="component" value="Chromosome"/>
</dbReference>